<sequence>MTQNETASNNVNDAADDPKGQRDLAQAGVFTSSKPPKLKATLSKLGAYLGDLYTSSRTKDAHAYQAVDLSQSQFGEDAFHRQGSQMAGRLFGGKIAKVQKLAGKVVPASAFESLSNALFDKLAAWASAWAAKDLSKDIRLAKLGALTDKERDDFAYDIANQNRALAVVGGVAGLAGLKGVVADSAWLLMVSLKSVYQLAMIYDMPLTGKDGVRLAYGVLSGANLEKLQEKQVLMTALALGNSMLLSAKQTDLRTEIGKMGANHLAAQPYTEQLLQLADYVDLDKFNSSWLNKLLPLASVAVGAHYNGQLIDEVLGTAMATFRHERPKLLSAPAPVQ</sequence>
<evidence type="ECO:0000313" key="3">
    <source>
        <dbReference type="EMBL" id="STZ10338.1"/>
    </source>
</evidence>
<accession>A0A1T0ACX1</accession>
<dbReference type="AlphaFoldDB" id="A0A1T0ACX1"/>
<dbReference type="EMBL" id="UGQE01000001">
    <property type="protein sequence ID" value="STZ10338.1"/>
    <property type="molecule type" value="Genomic_DNA"/>
</dbReference>
<evidence type="ECO:0000256" key="1">
    <source>
        <dbReference type="SAM" id="MobiDB-lite"/>
    </source>
</evidence>
<dbReference type="Proteomes" id="UP000255279">
    <property type="component" value="Unassembled WGS sequence"/>
</dbReference>
<reference evidence="2 4" key="1">
    <citation type="submission" date="2017-02" db="EMBL/GenBank/DDBJ databases">
        <title>Draft genome sequence of Moraxella caviae CCUG 355 type strain.</title>
        <authorList>
            <person name="Engstrom-Jakobsson H."/>
            <person name="Salva-Serra F."/>
            <person name="Thorell K."/>
            <person name="Gonzales-Siles L."/>
            <person name="Karlsson R."/>
            <person name="Boulund F."/>
            <person name="Engstrand L."/>
            <person name="Moore E."/>
        </authorList>
    </citation>
    <scope>NUCLEOTIDE SEQUENCE [LARGE SCALE GENOMIC DNA]</scope>
    <source>
        <strain evidence="2 4">CCUG 355</strain>
    </source>
</reference>
<gene>
    <name evidence="2" type="ORF">B0181_00235</name>
    <name evidence="3" type="ORF">NCTC10293_00670</name>
</gene>
<dbReference type="Pfam" id="PF12787">
    <property type="entry name" value="EcsC"/>
    <property type="match status" value="1"/>
</dbReference>
<feature type="region of interest" description="Disordered" evidence="1">
    <location>
        <begin position="1"/>
        <end position="23"/>
    </location>
</feature>
<evidence type="ECO:0000313" key="2">
    <source>
        <dbReference type="EMBL" id="OOR93518.1"/>
    </source>
</evidence>
<feature type="compositionally biased region" description="Polar residues" evidence="1">
    <location>
        <begin position="1"/>
        <end position="12"/>
    </location>
</feature>
<proteinExistence type="predicted"/>
<organism evidence="2 4">
    <name type="scientific">Moraxella caviae</name>
    <dbReference type="NCBI Taxonomy" id="34060"/>
    <lineage>
        <taxon>Bacteria</taxon>
        <taxon>Pseudomonadati</taxon>
        <taxon>Pseudomonadota</taxon>
        <taxon>Gammaproteobacteria</taxon>
        <taxon>Moraxellales</taxon>
        <taxon>Moraxellaceae</taxon>
        <taxon>Moraxella</taxon>
    </lineage>
</organism>
<name>A0A1T0ACX1_9GAMM</name>
<dbReference type="Proteomes" id="UP000190435">
    <property type="component" value="Unassembled WGS sequence"/>
</dbReference>
<dbReference type="OrthoDB" id="6655750at2"/>
<reference evidence="3 5" key="2">
    <citation type="submission" date="2018-06" db="EMBL/GenBank/DDBJ databases">
        <authorList>
            <consortium name="Pathogen Informatics"/>
            <person name="Doyle S."/>
        </authorList>
    </citation>
    <scope>NUCLEOTIDE SEQUENCE [LARGE SCALE GENOMIC DNA]</scope>
    <source>
        <strain evidence="3 5">NCTC10293</strain>
    </source>
</reference>
<evidence type="ECO:0000313" key="4">
    <source>
        <dbReference type="Proteomes" id="UP000190435"/>
    </source>
</evidence>
<dbReference type="EMBL" id="MUXU01000003">
    <property type="protein sequence ID" value="OOR93518.1"/>
    <property type="molecule type" value="Genomic_DNA"/>
</dbReference>
<dbReference type="InterPro" id="IPR024787">
    <property type="entry name" value="EcsC"/>
</dbReference>
<protein>
    <submittedName>
        <fullName evidence="3">EcsC protein family</fullName>
    </submittedName>
</protein>
<evidence type="ECO:0000313" key="5">
    <source>
        <dbReference type="Proteomes" id="UP000255279"/>
    </source>
</evidence>
<keyword evidence="4" id="KW-1185">Reference proteome</keyword>
<dbReference type="RefSeq" id="WP_078275490.1">
    <property type="nucleotide sequence ID" value="NZ_CAACXO010000004.1"/>
</dbReference>